<feature type="transmembrane region" description="Helical" evidence="6">
    <location>
        <begin position="135"/>
        <end position="152"/>
    </location>
</feature>
<dbReference type="InterPro" id="IPR038330">
    <property type="entry name" value="TspO/MBR-related_sf"/>
</dbReference>
<dbReference type="KEGG" id="cyj:Cyan7822_1894"/>
<comment type="subcellular location">
    <subcellularLocation>
        <location evidence="1">Membrane</location>
        <topology evidence="1">Multi-pass membrane protein</topology>
    </subcellularLocation>
</comment>
<feature type="transmembrane region" description="Helical" evidence="6">
    <location>
        <begin position="44"/>
        <end position="63"/>
    </location>
</feature>
<evidence type="ECO:0000256" key="5">
    <source>
        <dbReference type="ARBA" id="ARBA00023136"/>
    </source>
</evidence>
<accession>E0UAM6</accession>
<comment type="similarity">
    <text evidence="2">Belongs to the TspO/BZRP family.</text>
</comment>
<dbReference type="Pfam" id="PF03073">
    <property type="entry name" value="TspO_MBR"/>
    <property type="match status" value="1"/>
</dbReference>
<sequence length="157" mass="17805">MLPSWLVIAIVTVAVAVVFNRLSSNDIRWFNHLRRPPWLTFEKAIPAIWTFIFICGAWSAYIIWEADAGSRNTWFLMGFYLLLELVIIAYTPVMCKLKSLTVGTIIGGLGFVLGFILALIVIRIVVWAFVLLLPYLLWSPIGTYVTWAMIRLNPGNA</sequence>
<organism evidence="7 8">
    <name type="scientific">Gloeothece verrucosa (strain PCC 7822)</name>
    <name type="common">Cyanothece sp. (strain PCC 7822)</name>
    <dbReference type="NCBI Taxonomy" id="497965"/>
    <lineage>
        <taxon>Bacteria</taxon>
        <taxon>Bacillati</taxon>
        <taxon>Cyanobacteriota</taxon>
        <taxon>Cyanophyceae</taxon>
        <taxon>Oscillatoriophycideae</taxon>
        <taxon>Chroococcales</taxon>
        <taxon>Aphanothecaceae</taxon>
        <taxon>Gloeothece</taxon>
        <taxon>Gloeothece verrucosa</taxon>
    </lineage>
</organism>
<keyword evidence="8" id="KW-1185">Reference proteome</keyword>
<dbReference type="InterPro" id="IPR004307">
    <property type="entry name" value="TspO_MBR"/>
</dbReference>
<dbReference type="Gene3D" id="1.20.1260.100">
    <property type="entry name" value="TspO/MBR protein"/>
    <property type="match status" value="1"/>
</dbReference>
<protein>
    <submittedName>
        <fullName evidence="7">TspO and MBR like protein</fullName>
    </submittedName>
</protein>
<dbReference type="Proteomes" id="UP000008206">
    <property type="component" value="Chromosome"/>
</dbReference>
<dbReference type="EMBL" id="CP002198">
    <property type="protein sequence ID" value="ADN13878.1"/>
    <property type="molecule type" value="Genomic_DNA"/>
</dbReference>
<name>E0UAM6_GLOV7</name>
<dbReference type="GO" id="GO:0016020">
    <property type="term" value="C:membrane"/>
    <property type="evidence" value="ECO:0007669"/>
    <property type="project" value="UniProtKB-SubCell"/>
</dbReference>
<gene>
    <name evidence="7" type="ordered locus">Cyan7822_1894</name>
</gene>
<reference evidence="8" key="1">
    <citation type="journal article" date="2011" name="MBio">
        <title>Novel metabolic attributes of the genus Cyanothece, comprising a group of unicellular nitrogen-fixing Cyanobacteria.</title>
        <authorList>
            <person name="Bandyopadhyay A."/>
            <person name="Elvitigala T."/>
            <person name="Welsh E."/>
            <person name="Stockel J."/>
            <person name="Liberton M."/>
            <person name="Min H."/>
            <person name="Sherman L.A."/>
            <person name="Pakrasi H.B."/>
        </authorList>
    </citation>
    <scope>NUCLEOTIDE SEQUENCE [LARGE SCALE GENOMIC DNA]</scope>
    <source>
        <strain evidence="8">PCC 7822</strain>
    </source>
</reference>
<keyword evidence="5 6" id="KW-0472">Membrane</keyword>
<dbReference type="PANTHER" id="PTHR10057">
    <property type="entry name" value="PERIPHERAL-TYPE BENZODIAZEPINE RECEPTOR"/>
    <property type="match status" value="1"/>
</dbReference>
<evidence type="ECO:0000313" key="8">
    <source>
        <dbReference type="Proteomes" id="UP000008206"/>
    </source>
</evidence>
<dbReference type="PANTHER" id="PTHR10057:SF0">
    <property type="entry name" value="TRANSLOCATOR PROTEIN"/>
    <property type="match status" value="1"/>
</dbReference>
<keyword evidence="3 6" id="KW-0812">Transmembrane</keyword>
<evidence type="ECO:0000256" key="4">
    <source>
        <dbReference type="ARBA" id="ARBA00022989"/>
    </source>
</evidence>
<proteinExistence type="inferred from homology"/>
<dbReference type="OrthoDB" id="529996at2"/>
<dbReference type="STRING" id="497965.Cyan7822_1894"/>
<dbReference type="GO" id="GO:0033013">
    <property type="term" value="P:tetrapyrrole metabolic process"/>
    <property type="evidence" value="ECO:0007669"/>
    <property type="project" value="UniProtKB-ARBA"/>
</dbReference>
<dbReference type="RefSeq" id="WP_013321984.1">
    <property type="nucleotide sequence ID" value="NC_014501.1"/>
</dbReference>
<dbReference type="HOGENOM" id="CLU_117162_0_0_3"/>
<feature type="transmembrane region" description="Helical" evidence="6">
    <location>
        <begin position="75"/>
        <end position="93"/>
    </location>
</feature>
<dbReference type="eggNOG" id="COG3476">
    <property type="taxonomic scope" value="Bacteria"/>
</dbReference>
<dbReference type="CDD" id="cd15904">
    <property type="entry name" value="TSPO_MBR"/>
    <property type="match status" value="1"/>
</dbReference>
<feature type="transmembrane region" description="Helical" evidence="6">
    <location>
        <begin position="6"/>
        <end position="23"/>
    </location>
</feature>
<feature type="transmembrane region" description="Helical" evidence="6">
    <location>
        <begin position="105"/>
        <end position="129"/>
    </location>
</feature>
<dbReference type="PIRSF" id="PIRSF005859">
    <property type="entry name" value="PBR"/>
    <property type="match status" value="1"/>
</dbReference>
<evidence type="ECO:0000256" key="6">
    <source>
        <dbReference type="SAM" id="Phobius"/>
    </source>
</evidence>
<keyword evidence="4 6" id="KW-1133">Transmembrane helix</keyword>
<evidence type="ECO:0000256" key="3">
    <source>
        <dbReference type="ARBA" id="ARBA00022692"/>
    </source>
</evidence>
<evidence type="ECO:0000256" key="1">
    <source>
        <dbReference type="ARBA" id="ARBA00004141"/>
    </source>
</evidence>
<evidence type="ECO:0000313" key="7">
    <source>
        <dbReference type="EMBL" id="ADN13878.1"/>
    </source>
</evidence>
<evidence type="ECO:0000256" key="2">
    <source>
        <dbReference type="ARBA" id="ARBA00007524"/>
    </source>
</evidence>
<dbReference type="AlphaFoldDB" id="E0UAM6"/>